<dbReference type="InterPro" id="IPR001932">
    <property type="entry name" value="PPM-type_phosphatase-like_dom"/>
</dbReference>
<dbReference type="Proteomes" id="UP001432075">
    <property type="component" value="Chromosome"/>
</dbReference>
<dbReference type="Pfam" id="PF07228">
    <property type="entry name" value="SpoIIE"/>
    <property type="match status" value="1"/>
</dbReference>
<evidence type="ECO:0000313" key="3">
    <source>
        <dbReference type="EMBL" id="WUO50176.1"/>
    </source>
</evidence>
<dbReference type="SUPFAM" id="SSF81606">
    <property type="entry name" value="PP2C-like"/>
    <property type="match status" value="1"/>
</dbReference>
<evidence type="ECO:0000259" key="2">
    <source>
        <dbReference type="PROSITE" id="PS51746"/>
    </source>
</evidence>
<dbReference type="PROSITE" id="PS51746">
    <property type="entry name" value="PPM_2"/>
    <property type="match status" value="1"/>
</dbReference>
<dbReference type="InterPro" id="IPR029016">
    <property type="entry name" value="GAF-like_dom_sf"/>
</dbReference>
<sequence>MADQGPPGAPDVLGGLLAASHLMSWRDLPGAVRTHAARAGLEDALIYLADLQERVLVLLPDSAPGGTGADAGPGAGADAELRIDATVAGRAFQLGRVLSLGPGGVESGHQWWLPLLSGTERLGVLRVTTAGDDAATAARMRLLATAVALLVVSKRDSSDAHARLVRTREMNVAAEMQWNLTPPQTYADGQVVICGVMEPAYEIGGDAFDYALADDVLHLSVFDAMGHDTSAGMTANLAVATSRNNRRHGMDLARTSEAIEEVLLGEFRQERYVTAVLADLNTRTGRLTWVNRGHHPPVVIRGGRWSALLHCPPGHPMGTDLGLATTVCHEQLEPGDRLVLYTDGITEARNPDGLQFGLDGFMDFLIRHHSDGLPVPETLRRLTHAILDHHRERLADDATVVLAEWLGPDRRTGEVEAIVGLPDGVVPGRVSR</sequence>
<dbReference type="RefSeq" id="WP_328777082.1">
    <property type="nucleotide sequence ID" value="NZ_CP108057.1"/>
</dbReference>
<dbReference type="PANTHER" id="PTHR43156:SF2">
    <property type="entry name" value="STAGE II SPORULATION PROTEIN E"/>
    <property type="match status" value="1"/>
</dbReference>
<dbReference type="SMART" id="SM00331">
    <property type="entry name" value="PP2C_SIG"/>
    <property type="match status" value="1"/>
</dbReference>
<dbReference type="EMBL" id="CP108057">
    <property type="protein sequence ID" value="WUO50176.1"/>
    <property type="molecule type" value="Genomic_DNA"/>
</dbReference>
<proteinExistence type="predicted"/>
<name>A0ABZ1RV19_9ACTN</name>
<feature type="domain" description="PPM-type phosphatase" evidence="2">
    <location>
        <begin position="190"/>
        <end position="405"/>
    </location>
</feature>
<dbReference type="Gene3D" id="3.60.40.10">
    <property type="entry name" value="PPM-type phosphatase domain"/>
    <property type="match status" value="1"/>
</dbReference>
<organism evidence="3 4">
    <name type="scientific">Streptomyces goshikiensis</name>
    <dbReference type="NCBI Taxonomy" id="1942"/>
    <lineage>
        <taxon>Bacteria</taxon>
        <taxon>Bacillati</taxon>
        <taxon>Actinomycetota</taxon>
        <taxon>Actinomycetes</taxon>
        <taxon>Kitasatosporales</taxon>
        <taxon>Streptomycetaceae</taxon>
        <taxon>Streptomyces</taxon>
    </lineage>
</organism>
<evidence type="ECO:0000256" key="1">
    <source>
        <dbReference type="ARBA" id="ARBA00022801"/>
    </source>
</evidence>
<dbReference type="InterPro" id="IPR052016">
    <property type="entry name" value="Bact_Sigma-Reg"/>
</dbReference>
<reference evidence="3" key="1">
    <citation type="submission" date="2022-10" db="EMBL/GenBank/DDBJ databases">
        <title>The complete genomes of actinobacterial strains from the NBC collection.</title>
        <authorList>
            <person name="Joergensen T.S."/>
            <person name="Alvarez Arevalo M."/>
            <person name="Sterndorff E.B."/>
            <person name="Faurdal D."/>
            <person name="Vuksanovic O."/>
            <person name="Mourched A.-S."/>
            <person name="Charusanti P."/>
            <person name="Shaw S."/>
            <person name="Blin K."/>
            <person name="Weber T."/>
        </authorList>
    </citation>
    <scope>NUCLEOTIDE SEQUENCE</scope>
    <source>
        <strain evidence="3">NBC_00283</strain>
    </source>
</reference>
<dbReference type="InterPro" id="IPR036457">
    <property type="entry name" value="PPM-type-like_dom_sf"/>
</dbReference>
<dbReference type="Gene3D" id="3.30.450.40">
    <property type="match status" value="1"/>
</dbReference>
<gene>
    <name evidence="3" type="ORF">OHU17_32475</name>
</gene>
<dbReference type="PANTHER" id="PTHR43156">
    <property type="entry name" value="STAGE II SPORULATION PROTEIN E-RELATED"/>
    <property type="match status" value="1"/>
</dbReference>
<accession>A0ABZ1RV19</accession>
<keyword evidence="1" id="KW-0378">Hydrolase</keyword>
<evidence type="ECO:0000313" key="4">
    <source>
        <dbReference type="Proteomes" id="UP001432075"/>
    </source>
</evidence>
<keyword evidence="4" id="KW-1185">Reference proteome</keyword>
<protein>
    <submittedName>
        <fullName evidence="3">Serine/threonine-protein phosphatase</fullName>
    </submittedName>
</protein>